<dbReference type="Pfam" id="PF01059">
    <property type="entry name" value="Oxidored_q5_N"/>
    <property type="match status" value="1"/>
</dbReference>
<dbReference type="GO" id="GO:0016020">
    <property type="term" value="C:membrane"/>
    <property type="evidence" value="ECO:0007669"/>
    <property type="project" value="UniProtKB-SubCell"/>
</dbReference>
<evidence type="ECO:0000256" key="5">
    <source>
        <dbReference type="ARBA" id="ARBA00022989"/>
    </source>
</evidence>
<dbReference type="GO" id="GO:0042773">
    <property type="term" value="P:ATP synthesis coupled electron transport"/>
    <property type="evidence" value="ECO:0007669"/>
    <property type="project" value="InterPro"/>
</dbReference>
<feature type="domain" description="NADH:ubiquinone oxidoreductase chain 4 N-terminal" evidence="10">
    <location>
        <begin position="49"/>
        <end position="125"/>
    </location>
</feature>
<feature type="transmembrane region" description="Helical" evidence="8">
    <location>
        <begin position="89"/>
        <end position="109"/>
    </location>
</feature>
<dbReference type="InterPro" id="IPR010227">
    <property type="entry name" value="NADH_Q_OxRdtase_chainM/4"/>
</dbReference>
<evidence type="ECO:0008006" key="12">
    <source>
        <dbReference type="Google" id="ProtNLM"/>
    </source>
</evidence>
<feature type="transmembrane region" description="Helical" evidence="8">
    <location>
        <begin position="479"/>
        <end position="499"/>
    </location>
</feature>
<dbReference type="InterPro" id="IPR001750">
    <property type="entry name" value="ND/Mrp_TM"/>
</dbReference>
<feature type="transmembrane region" description="Helical" evidence="8">
    <location>
        <begin position="438"/>
        <end position="458"/>
    </location>
</feature>
<dbReference type="EMBL" id="UINC01003630">
    <property type="protein sequence ID" value="SVA07983.1"/>
    <property type="molecule type" value="Genomic_DNA"/>
</dbReference>
<feature type="transmembrane region" description="Helical" evidence="8">
    <location>
        <begin position="353"/>
        <end position="370"/>
    </location>
</feature>
<comment type="subcellular location">
    <subcellularLocation>
        <location evidence="1">Membrane</location>
        <topology evidence="1">Multi-pass membrane protein</topology>
    </subcellularLocation>
</comment>
<keyword evidence="6" id="KW-0520">NAD</keyword>
<keyword evidence="3 8" id="KW-0812">Transmembrane</keyword>
<protein>
    <recommendedName>
        <fullName evidence="12">NADH:quinone oxidoreductase/Mrp antiporter membrane subunit domain-containing protein</fullName>
    </recommendedName>
</protein>
<dbReference type="GO" id="GO:0008137">
    <property type="term" value="F:NADH dehydrogenase (ubiquinone) activity"/>
    <property type="evidence" value="ECO:0007669"/>
    <property type="project" value="InterPro"/>
</dbReference>
<feature type="transmembrane region" description="Helical" evidence="8">
    <location>
        <begin position="404"/>
        <end position="426"/>
    </location>
</feature>
<comment type="similarity">
    <text evidence="2">Belongs to the complex I subunit 4 family.</text>
</comment>
<evidence type="ECO:0000256" key="4">
    <source>
        <dbReference type="ARBA" id="ARBA00022967"/>
    </source>
</evidence>
<keyword evidence="5 8" id="KW-1133">Transmembrane helix</keyword>
<evidence type="ECO:0000256" key="8">
    <source>
        <dbReference type="SAM" id="Phobius"/>
    </source>
</evidence>
<evidence type="ECO:0000256" key="3">
    <source>
        <dbReference type="ARBA" id="ARBA00022692"/>
    </source>
</evidence>
<dbReference type="PANTHER" id="PTHR43507:SF1">
    <property type="entry name" value="NADH-UBIQUINONE OXIDOREDUCTASE CHAIN 4"/>
    <property type="match status" value="1"/>
</dbReference>
<organism evidence="11">
    <name type="scientific">marine metagenome</name>
    <dbReference type="NCBI Taxonomy" id="408172"/>
    <lineage>
        <taxon>unclassified sequences</taxon>
        <taxon>metagenomes</taxon>
        <taxon>ecological metagenomes</taxon>
    </lineage>
</organism>
<keyword evidence="7 8" id="KW-0472">Membrane</keyword>
<feature type="transmembrane region" description="Helical" evidence="8">
    <location>
        <begin position="34"/>
        <end position="54"/>
    </location>
</feature>
<gene>
    <name evidence="11" type="ORF">METZ01_LOCUS60837</name>
</gene>
<dbReference type="PRINTS" id="PR01437">
    <property type="entry name" value="NUOXDRDTASE4"/>
</dbReference>
<keyword evidence="4" id="KW-1278">Translocase</keyword>
<accession>A0A381T2T3</accession>
<feature type="domain" description="NADH:quinone oxidoreductase/Mrp antiporter transmembrane" evidence="9">
    <location>
        <begin position="135"/>
        <end position="442"/>
    </location>
</feature>
<evidence type="ECO:0000259" key="9">
    <source>
        <dbReference type="Pfam" id="PF00361"/>
    </source>
</evidence>
<feature type="transmembrane region" description="Helical" evidence="8">
    <location>
        <begin position="314"/>
        <end position="333"/>
    </location>
</feature>
<feature type="transmembrane region" description="Helical" evidence="8">
    <location>
        <begin position="171"/>
        <end position="192"/>
    </location>
</feature>
<feature type="transmembrane region" description="Helical" evidence="8">
    <location>
        <begin position="253"/>
        <end position="274"/>
    </location>
</feature>
<evidence type="ECO:0000259" key="10">
    <source>
        <dbReference type="Pfam" id="PF01059"/>
    </source>
</evidence>
<feature type="transmembrane region" description="Helical" evidence="8">
    <location>
        <begin position="221"/>
        <end position="241"/>
    </location>
</feature>
<evidence type="ECO:0000256" key="7">
    <source>
        <dbReference type="ARBA" id="ARBA00023136"/>
    </source>
</evidence>
<proteinExistence type="inferred from homology"/>
<sequence>MESSILTLLIFLPVAGAILMLPFAKLYGKESPHIYKWIALVTTSLQLFLSWVLYSNFNPAMSITESPFTVQLDWITHFNIQYYLGVDGLSMPMVLLTALLSCICIIASWNIEKQALGYFSLFLLLDAGMMGVFLSMDFFLFYIFWEVMLLPMYFLIGMWGGPQRMYAAIKFFLYTLFGSVFMLLAMLALYYYSDPHTFSLITLIQTAGSIDAEIWGMSVKYLIWISLFIGFAIKVPVFPFHTWLPLAHVEAPTAISVILAGVLLKMGTYGLLRISYPLLPGEVVNFSYILAVLGVINIIWGAVNAIAQIDMKKMVAYSSVSHMGYVLLGMAAVISESPEGAQAGLNGALMQMFNHGTITAMLFLLVGMIYERAHHRWIIFPQDYKQPELAGQIAFGGIGAKVPVYTAFVAMAFFAGLGLPAMSGFISEAMCFIGGFSVFRTLTIIGTLGILLNAIYFLRAYQRIFLGPLNEVYKDLTDITGRELVTIIPLAIIVLWFGVYPAPLLDMIAPAMDGIIQIVQSVI</sequence>
<evidence type="ECO:0000256" key="1">
    <source>
        <dbReference type="ARBA" id="ARBA00004141"/>
    </source>
</evidence>
<dbReference type="GO" id="GO:0003954">
    <property type="term" value="F:NADH dehydrogenase activity"/>
    <property type="evidence" value="ECO:0007669"/>
    <property type="project" value="TreeGrafter"/>
</dbReference>
<feature type="transmembrane region" description="Helical" evidence="8">
    <location>
        <begin position="116"/>
        <end position="133"/>
    </location>
</feature>
<evidence type="ECO:0000256" key="2">
    <source>
        <dbReference type="ARBA" id="ARBA00009025"/>
    </source>
</evidence>
<dbReference type="InterPro" id="IPR000260">
    <property type="entry name" value="NADH4_N"/>
</dbReference>
<evidence type="ECO:0000256" key="6">
    <source>
        <dbReference type="ARBA" id="ARBA00023027"/>
    </source>
</evidence>
<dbReference type="InterPro" id="IPR003918">
    <property type="entry name" value="NADH_UbQ_OxRdtase"/>
</dbReference>
<dbReference type="NCBIfam" id="TIGR01972">
    <property type="entry name" value="NDH_I_M"/>
    <property type="match status" value="1"/>
</dbReference>
<evidence type="ECO:0000313" key="11">
    <source>
        <dbReference type="EMBL" id="SVA07983.1"/>
    </source>
</evidence>
<feature type="transmembrane region" description="Helical" evidence="8">
    <location>
        <begin position="6"/>
        <end position="27"/>
    </location>
</feature>
<name>A0A381T2T3_9ZZZZ</name>
<dbReference type="Pfam" id="PF00361">
    <property type="entry name" value="Proton_antipo_M"/>
    <property type="match status" value="1"/>
</dbReference>
<dbReference type="GO" id="GO:0015990">
    <property type="term" value="P:electron transport coupled proton transport"/>
    <property type="evidence" value="ECO:0007669"/>
    <property type="project" value="TreeGrafter"/>
</dbReference>
<feature type="transmembrane region" description="Helical" evidence="8">
    <location>
        <begin position="286"/>
        <end position="307"/>
    </location>
</feature>
<dbReference type="GO" id="GO:0048039">
    <property type="term" value="F:ubiquinone binding"/>
    <property type="evidence" value="ECO:0007669"/>
    <property type="project" value="TreeGrafter"/>
</dbReference>
<dbReference type="AlphaFoldDB" id="A0A381T2T3"/>
<reference evidence="11" key="1">
    <citation type="submission" date="2018-05" db="EMBL/GenBank/DDBJ databases">
        <authorList>
            <person name="Lanie J.A."/>
            <person name="Ng W.-L."/>
            <person name="Kazmierczak K.M."/>
            <person name="Andrzejewski T.M."/>
            <person name="Davidsen T.M."/>
            <person name="Wayne K.J."/>
            <person name="Tettelin H."/>
            <person name="Glass J.I."/>
            <person name="Rusch D."/>
            <person name="Podicherti R."/>
            <person name="Tsui H.-C.T."/>
            <person name="Winkler M.E."/>
        </authorList>
    </citation>
    <scope>NUCLEOTIDE SEQUENCE</scope>
</reference>
<dbReference type="PANTHER" id="PTHR43507">
    <property type="entry name" value="NADH-UBIQUINONE OXIDOREDUCTASE CHAIN 4"/>
    <property type="match status" value="1"/>
</dbReference>
<feature type="transmembrane region" description="Helical" evidence="8">
    <location>
        <begin position="139"/>
        <end position="159"/>
    </location>
</feature>